<dbReference type="SUPFAM" id="SSF46785">
    <property type="entry name" value="Winged helix' DNA-binding domain"/>
    <property type="match status" value="1"/>
</dbReference>
<dbReference type="AlphaFoldDB" id="A0A346Y1L1"/>
<feature type="domain" description="HTH arsR-type" evidence="5">
    <location>
        <begin position="22"/>
        <end position="124"/>
    </location>
</feature>
<gene>
    <name evidence="7" type="ORF">DVS28_a3685</name>
</gene>
<dbReference type="OrthoDB" id="3173333at2"/>
<dbReference type="InterPro" id="IPR001845">
    <property type="entry name" value="HTH_ArsR_DNA-bd_dom"/>
</dbReference>
<dbReference type="InterPro" id="IPR011991">
    <property type="entry name" value="ArsR-like_HTH"/>
</dbReference>
<dbReference type="GO" id="GO:0003677">
    <property type="term" value="F:DNA binding"/>
    <property type="evidence" value="ECO:0007669"/>
    <property type="project" value="UniProtKB-KW"/>
</dbReference>
<evidence type="ECO:0000313" key="8">
    <source>
        <dbReference type="Proteomes" id="UP000264006"/>
    </source>
</evidence>
<reference evidence="7 8" key="1">
    <citation type="submission" date="2018-09" db="EMBL/GenBank/DDBJ databases">
        <title>Complete genome sequence of Euzebya sp. DY32-46 isolated from seawater of Pacific Ocean.</title>
        <authorList>
            <person name="Xu L."/>
            <person name="Wu Y.-H."/>
            <person name="Xu X.-W."/>
        </authorList>
    </citation>
    <scope>NUCLEOTIDE SEQUENCE [LARGE SCALE GENOMIC DNA]</scope>
    <source>
        <strain evidence="7 8">DY32-46</strain>
    </source>
</reference>
<feature type="region of interest" description="Disordered" evidence="4">
    <location>
        <begin position="1"/>
        <end position="22"/>
    </location>
</feature>
<dbReference type="PANTHER" id="PTHR43132">
    <property type="entry name" value="ARSENICAL RESISTANCE OPERON REPRESSOR ARSR-RELATED"/>
    <property type="match status" value="1"/>
</dbReference>
<evidence type="ECO:0000256" key="1">
    <source>
        <dbReference type="ARBA" id="ARBA00023015"/>
    </source>
</evidence>
<feature type="domain" description="N-acetyltransferase" evidence="6">
    <location>
        <begin position="131"/>
        <end position="287"/>
    </location>
</feature>
<keyword evidence="3" id="KW-0804">Transcription</keyword>
<evidence type="ECO:0000259" key="6">
    <source>
        <dbReference type="PROSITE" id="PS51186"/>
    </source>
</evidence>
<dbReference type="GO" id="GO:0016747">
    <property type="term" value="F:acyltransferase activity, transferring groups other than amino-acyl groups"/>
    <property type="evidence" value="ECO:0007669"/>
    <property type="project" value="InterPro"/>
</dbReference>
<dbReference type="PROSITE" id="PS50987">
    <property type="entry name" value="HTH_ARSR_2"/>
    <property type="match status" value="1"/>
</dbReference>
<dbReference type="InterPro" id="IPR000182">
    <property type="entry name" value="GNAT_dom"/>
</dbReference>
<protein>
    <submittedName>
        <fullName evidence="7">Putative phosphinothricin N-acetyltransferase</fullName>
    </submittedName>
</protein>
<dbReference type="Pfam" id="PF12840">
    <property type="entry name" value="HTH_20"/>
    <property type="match status" value="1"/>
</dbReference>
<accession>A0A346Y1L1</accession>
<dbReference type="GO" id="GO:0003700">
    <property type="term" value="F:DNA-binding transcription factor activity"/>
    <property type="evidence" value="ECO:0007669"/>
    <property type="project" value="InterPro"/>
</dbReference>
<sequence>MISSATADVCGPDGCEPPPGPLDASAAETYASWFATLADPTRVQVLHAVATATSGLAVGALARQVGIAQPTVSHHVKLLSEAGFVTLEKVGTSTIVRVNEACCSGLPHAADVVMGTLDALPCCPDDVPSDVTIRALADEDWDDVRRIMGEGIATRLATFETEVASVAALEGKWLADHRLVATIDGEVAGWAALSPTSPRDCYSGVAETQVYVAEAFRGRRVGVALIDALVRGADAAGLWTLQAVVFPENRASLRLHRSAGFRTVGVRDRIAQLDGEWRDTVLMERRR</sequence>
<dbReference type="CDD" id="cd04301">
    <property type="entry name" value="NAT_SF"/>
    <property type="match status" value="1"/>
</dbReference>
<dbReference type="InterPro" id="IPR016181">
    <property type="entry name" value="Acyl_CoA_acyltransferase"/>
</dbReference>
<evidence type="ECO:0000256" key="3">
    <source>
        <dbReference type="ARBA" id="ARBA00023163"/>
    </source>
</evidence>
<dbReference type="Gene3D" id="1.10.10.10">
    <property type="entry name" value="Winged helix-like DNA-binding domain superfamily/Winged helix DNA-binding domain"/>
    <property type="match status" value="1"/>
</dbReference>
<evidence type="ECO:0000313" key="7">
    <source>
        <dbReference type="EMBL" id="AXV08358.1"/>
    </source>
</evidence>
<evidence type="ECO:0000259" key="5">
    <source>
        <dbReference type="PROSITE" id="PS50987"/>
    </source>
</evidence>
<dbReference type="NCBIfam" id="NF033788">
    <property type="entry name" value="HTH_metalloreg"/>
    <property type="match status" value="1"/>
</dbReference>
<dbReference type="SUPFAM" id="SSF55729">
    <property type="entry name" value="Acyl-CoA N-acyltransferases (Nat)"/>
    <property type="match status" value="1"/>
</dbReference>
<dbReference type="KEGG" id="euz:DVS28_a3685"/>
<dbReference type="Proteomes" id="UP000264006">
    <property type="component" value="Chromosome"/>
</dbReference>
<dbReference type="PANTHER" id="PTHR43132:SF6">
    <property type="entry name" value="HTH-TYPE TRANSCRIPTIONAL REPRESSOR CZRA"/>
    <property type="match status" value="1"/>
</dbReference>
<dbReference type="Gene3D" id="3.40.630.30">
    <property type="match status" value="1"/>
</dbReference>
<dbReference type="Pfam" id="PF00583">
    <property type="entry name" value="Acetyltransf_1"/>
    <property type="match status" value="1"/>
</dbReference>
<dbReference type="CDD" id="cd00090">
    <property type="entry name" value="HTH_ARSR"/>
    <property type="match status" value="1"/>
</dbReference>
<dbReference type="InterPro" id="IPR036388">
    <property type="entry name" value="WH-like_DNA-bd_sf"/>
</dbReference>
<dbReference type="InterPro" id="IPR036390">
    <property type="entry name" value="WH_DNA-bd_sf"/>
</dbReference>
<keyword evidence="7" id="KW-0808">Transferase</keyword>
<dbReference type="PRINTS" id="PR00778">
    <property type="entry name" value="HTHARSR"/>
</dbReference>
<dbReference type="PROSITE" id="PS51186">
    <property type="entry name" value="GNAT"/>
    <property type="match status" value="1"/>
</dbReference>
<organism evidence="7 8">
    <name type="scientific">Euzebya pacifica</name>
    <dbReference type="NCBI Taxonomy" id="1608957"/>
    <lineage>
        <taxon>Bacteria</taxon>
        <taxon>Bacillati</taxon>
        <taxon>Actinomycetota</taxon>
        <taxon>Nitriliruptoria</taxon>
        <taxon>Euzebyales</taxon>
    </lineage>
</organism>
<dbReference type="InterPro" id="IPR051011">
    <property type="entry name" value="Metal_resp_trans_reg"/>
</dbReference>
<evidence type="ECO:0000256" key="4">
    <source>
        <dbReference type="SAM" id="MobiDB-lite"/>
    </source>
</evidence>
<keyword evidence="2" id="KW-0238">DNA-binding</keyword>
<name>A0A346Y1L1_9ACTN</name>
<evidence type="ECO:0000256" key="2">
    <source>
        <dbReference type="ARBA" id="ARBA00023125"/>
    </source>
</evidence>
<keyword evidence="8" id="KW-1185">Reference proteome</keyword>
<proteinExistence type="predicted"/>
<dbReference type="SMART" id="SM00418">
    <property type="entry name" value="HTH_ARSR"/>
    <property type="match status" value="1"/>
</dbReference>
<dbReference type="EMBL" id="CP031165">
    <property type="protein sequence ID" value="AXV08358.1"/>
    <property type="molecule type" value="Genomic_DNA"/>
</dbReference>
<keyword evidence="1" id="KW-0805">Transcription regulation</keyword>